<dbReference type="AlphaFoldDB" id="A0A834TKD7"/>
<comment type="caution">
    <text evidence="1">The sequence shown here is derived from an EMBL/GenBank/DDBJ whole genome shotgun (WGS) entry which is preliminary data.</text>
</comment>
<organism evidence="1 2">
    <name type="scientific">Senna tora</name>
    <dbReference type="NCBI Taxonomy" id="362788"/>
    <lineage>
        <taxon>Eukaryota</taxon>
        <taxon>Viridiplantae</taxon>
        <taxon>Streptophyta</taxon>
        <taxon>Embryophyta</taxon>
        <taxon>Tracheophyta</taxon>
        <taxon>Spermatophyta</taxon>
        <taxon>Magnoliopsida</taxon>
        <taxon>eudicotyledons</taxon>
        <taxon>Gunneridae</taxon>
        <taxon>Pentapetalae</taxon>
        <taxon>rosids</taxon>
        <taxon>fabids</taxon>
        <taxon>Fabales</taxon>
        <taxon>Fabaceae</taxon>
        <taxon>Caesalpinioideae</taxon>
        <taxon>Cassia clade</taxon>
        <taxon>Senna</taxon>
    </lineage>
</organism>
<name>A0A834TKD7_9FABA</name>
<dbReference type="EMBL" id="JAAIUW010000007">
    <property type="protein sequence ID" value="KAF7823763.1"/>
    <property type="molecule type" value="Genomic_DNA"/>
</dbReference>
<evidence type="ECO:0000313" key="1">
    <source>
        <dbReference type="EMBL" id="KAF7823763.1"/>
    </source>
</evidence>
<accession>A0A834TKD7</accession>
<proteinExistence type="predicted"/>
<evidence type="ECO:0000313" key="2">
    <source>
        <dbReference type="Proteomes" id="UP000634136"/>
    </source>
</evidence>
<reference evidence="1" key="1">
    <citation type="submission" date="2020-09" db="EMBL/GenBank/DDBJ databases">
        <title>Genome-Enabled Discovery of Anthraquinone Biosynthesis in Senna tora.</title>
        <authorList>
            <person name="Kang S.-H."/>
            <person name="Pandey R.P."/>
            <person name="Lee C.-M."/>
            <person name="Sim J.-S."/>
            <person name="Jeong J.-T."/>
            <person name="Choi B.-S."/>
            <person name="Jung M."/>
            <person name="Ginzburg D."/>
            <person name="Zhao K."/>
            <person name="Won S.Y."/>
            <person name="Oh T.-J."/>
            <person name="Yu Y."/>
            <person name="Kim N.-H."/>
            <person name="Lee O.R."/>
            <person name="Lee T.-H."/>
            <person name="Bashyal P."/>
            <person name="Kim T.-S."/>
            <person name="Lee W.-H."/>
            <person name="Kawkins C."/>
            <person name="Kim C.-K."/>
            <person name="Kim J.S."/>
            <person name="Ahn B.O."/>
            <person name="Rhee S.Y."/>
            <person name="Sohng J.K."/>
        </authorList>
    </citation>
    <scope>NUCLEOTIDE SEQUENCE</scope>
    <source>
        <tissue evidence="1">Leaf</tissue>
    </source>
</reference>
<protein>
    <submittedName>
        <fullName evidence="1">Uncharacterized protein</fullName>
    </submittedName>
</protein>
<keyword evidence="2" id="KW-1185">Reference proteome</keyword>
<gene>
    <name evidence="1" type="ORF">G2W53_021907</name>
</gene>
<sequence>MKVVRTTWRMGTVRGRGEANWRECGSFSFRELKGGEPNSSNMISPSSLRVSVKLLDFITWCGARRFELGWQ</sequence>
<dbReference type="Proteomes" id="UP000634136">
    <property type="component" value="Unassembled WGS sequence"/>
</dbReference>